<dbReference type="AlphaFoldDB" id="A0A644XJT4"/>
<reference evidence="1" key="1">
    <citation type="submission" date="2019-08" db="EMBL/GenBank/DDBJ databases">
        <authorList>
            <person name="Kucharzyk K."/>
            <person name="Murdoch R.W."/>
            <person name="Higgins S."/>
            <person name="Loffler F."/>
        </authorList>
    </citation>
    <scope>NUCLEOTIDE SEQUENCE</scope>
</reference>
<dbReference type="EMBL" id="VSSQ01002613">
    <property type="protein sequence ID" value="MPM16452.1"/>
    <property type="molecule type" value="Genomic_DNA"/>
</dbReference>
<accession>A0A644XJT4</accession>
<organism evidence="1">
    <name type="scientific">bioreactor metagenome</name>
    <dbReference type="NCBI Taxonomy" id="1076179"/>
    <lineage>
        <taxon>unclassified sequences</taxon>
        <taxon>metagenomes</taxon>
        <taxon>ecological metagenomes</taxon>
    </lineage>
</organism>
<comment type="caution">
    <text evidence="1">The sequence shown here is derived from an EMBL/GenBank/DDBJ whole genome shotgun (WGS) entry which is preliminary data.</text>
</comment>
<evidence type="ECO:0000313" key="1">
    <source>
        <dbReference type="EMBL" id="MPM16452.1"/>
    </source>
</evidence>
<gene>
    <name evidence="1" type="ORF">SDC9_62832</name>
</gene>
<protein>
    <submittedName>
        <fullName evidence="1">Uncharacterized protein</fullName>
    </submittedName>
</protein>
<name>A0A644XJT4_9ZZZZ</name>
<proteinExistence type="predicted"/>
<sequence length="70" mass="7943">MGIFVVRGTTVHVDGFCSTLYTVVRGYDHEGRLLHFRYTLMWATLAIFRVAPSHMLVKRILGSRSSEAKS</sequence>